<accession>A0A5C7AXE0</accession>
<dbReference type="InterPro" id="IPR011712">
    <property type="entry name" value="Sig_transdc_His_kin_sub3_dim/P"/>
</dbReference>
<dbReference type="CDD" id="cd16917">
    <property type="entry name" value="HATPase_UhpB-NarQ-NarX-like"/>
    <property type="match status" value="1"/>
</dbReference>
<dbReference type="InterPro" id="IPR019734">
    <property type="entry name" value="TPR_rpt"/>
</dbReference>
<keyword evidence="3" id="KW-0597">Phosphoprotein</keyword>
<feature type="repeat" description="TPR" evidence="9">
    <location>
        <begin position="159"/>
        <end position="192"/>
    </location>
</feature>
<dbReference type="SUPFAM" id="SSF55874">
    <property type="entry name" value="ATPase domain of HSP90 chaperone/DNA topoisomerase II/histidine kinase"/>
    <property type="match status" value="1"/>
</dbReference>
<organism evidence="13 14">
    <name type="scientific">Algoriphagus aquimarinus</name>
    <dbReference type="NCBI Taxonomy" id="237018"/>
    <lineage>
        <taxon>Bacteria</taxon>
        <taxon>Pseudomonadati</taxon>
        <taxon>Bacteroidota</taxon>
        <taxon>Cytophagia</taxon>
        <taxon>Cytophagales</taxon>
        <taxon>Cyclobacteriaceae</taxon>
        <taxon>Algoriphagus</taxon>
    </lineage>
</organism>
<evidence type="ECO:0000256" key="4">
    <source>
        <dbReference type="ARBA" id="ARBA00022679"/>
    </source>
</evidence>
<dbReference type="Gene3D" id="1.20.5.1930">
    <property type="match status" value="1"/>
</dbReference>
<evidence type="ECO:0000256" key="8">
    <source>
        <dbReference type="ARBA" id="ARBA00023012"/>
    </source>
</evidence>
<dbReference type="GO" id="GO:0046983">
    <property type="term" value="F:protein dimerization activity"/>
    <property type="evidence" value="ECO:0007669"/>
    <property type="project" value="InterPro"/>
</dbReference>
<dbReference type="Pfam" id="PF02518">
    <property type="entry name" value="HATPase_c"/>
    <property type="match status" value="1"/>
</dbReference>
<dbReference type="OrthoDB" id="9760839at2"/>
<proteinExistence type="predicted"/>
<keyword evidence="6" id="KW-0418">Kinase</keyword>
<dbReference type="PROSITE" id="PS50005">
    <property type="entry name" value="TPR"/>
    <property type="match status" value="2"/>
</dbReference>
<keyword evidence="7" id="KW-0067">ATP-binding</keyword>
<sequence length="666" mass="76148">MRVIVLIIFCLCSFVSYGQNELLDSLQNILTNKPDDSTRATVLGDLCWHLKYSDPPKALEYGYESIKISKQHGYKALQAYASNNVGVVFWAKSDYDSAAYYLDQTRELYTSIENERGVAVTSVNLGLILQNKGDYDASLEYQLEALRIVNKLEDQGLKGSVLTNIGNVHFLNEKFDKAKDYYFDALRLKKSLPDDDFRQNIQKTLLNIGNVYGRLEAQDSAIYYYQEALPFAIKANDSKSQALIYTDLGHAFSKKEQYSLASDYFKKALAVYTEGKYENDYDQSILLWSSAQNELRRNNISVAVKLAEQSLQLSKKLENLNRLKDSYGLLAEVYEADNQFGPALQAHKFHKIYQDSLLNIETNKEIAELETKYETEKKDQQIVLLDQENSIQQATNQRNFIIILALFFVLLLLLLVFYLWRKQARISQQKVLSEQKTRLREAQIQAVISSEEKERKRFASDLHDSMGQLVSALTMNIQGLKNSSNDLLVRNEIVDNSTALLNDIQHEIRNIAFNLMPQVLTKEGLIPALQELIVRINKSNQVNAEVQVFGIDARLNEVFEISLYRILQEWISNVLKYSGATELLIQFTAHEEEVIITVEDNGNGFDLNTFENSKGNGWRNINTRLNLIKGAMDIDTKKGRKNTMLTITIDKSHALKPSQVERNTYS</sequence>
<keyword evidence="10" id="KW-0472">Membrane</keyword>
<evidence type="ECO:0000256" key="6">
    <source>
        <dbReference type="ARBA" id="ARBA00022777"/>
    </source>
</evidence>
<evidence type="ECO:0000256" key="5">
    <source>
        <dbReference type="ARBA" id="ARBA00022741"/>
    </source>
</evidence>
<dbReference type="Gene3D" id="1.25.40.10">
    <property type="entry name" value="Tetratricopeptide repeat domain"/>
    <property type="match status" value="1"/>
</dbReference>
<keyword evidence="10" id="KW-1133">Transmembrane helix</keyword>
<dbReference type="GO" id="GO:0000155">
    <property type="term" value="F:phosphorelay sensor kinase activity"/>
    <property type="evidence" value="ECO:0007669"/>
    <property type="project" value="InterPro"/>
</dbReference>
<dbReference type="AlphaFoldDB" id="A0A5C7AXE0"/>
<evidence type="ECO:0000259" key="11">
    <source>
        <dbReference type="Pfam" id="PF02518"/>
    </source>
</evidence>
<reference evidence="13 14" key="1">
    <citation type="submission" date="2019-08" db="EMBL/GenBank/DDBJ databases">
        <title>Genomes sequence of Algoriphagus aquimarinus ACAM450.</title>
        <authorList>
            <person name="Bowman J.P."/>
        </authorList>
    </citation>
    <scope>NUCLEOTIDE SEQUENCE [LARGE SCALE GENOMIC DNA]</scope>
    <source>
        <strain evidence="13 14">ACAM 450</strain>
    </source>
</reference>
<keyword evidence="4" id="KW-0808">Transferase</keyword>
<dbReference type="InterPro" id="IPR003594">
    <property type="entry name" value="HATPase_dom"/>
</dbReference>
<dbReference type="Pfam" id="PF07730">
    <property type="entry name" value="HisKA_3"/>
    <property type="match status" value="1"/>
</dbReference>
<gene>
    <name evidence="13" type="ORF">ESV85_11655</name>
</gene>
<evidence type="ECO:0000256" key="3">
    <source>
        <dbReference type="ARBA" id="ARBA00022553"/>
    </source>
</evidence>
<dbReference type="InterPro" id="IPR050482">
    <property type="entry name" value="Sensor_HK_TwoCompSys"/>
</dbReference>
<evidence type="ECO:0000313" key="13">
    <source>
        <dbReference type="EMBL" id="TXE11195.1"/>
    </source>
</evidence>
<dbReference type="EC" id="2.7.13.3" evidence="2"/>
<dbReference type="EMBL" id="VORW01000006">
    <property type="protein sequence ID" value="TXE11195.1"/>
    <property type="molecule type" value="Genomic_DNA"/>
</dbReference>
<keyword evidence="9" id="KW-0802">TPR repeat</keyword>
<dbReference type="GO" id="GO:0005524">
    <property type="term" value="F:ATP binding"/>
    <property type="evidence" value="ECO:0007669"/>
    <property type="project" value="UniProtKB-KW"/>
</dbReference>
<feature type="domain" description="Histidine kinase/HSP90-like ATPase" evidence="11">
    <location>
        <begin position="561"/>
        <end position="640"/>
    </location>
</feature>
<dbReference type="Proteomes" id="UP000321935">
    <property type="component" value="Unassembled WGS sequence"/>
</dbReference>
<evidence type="ECO:0000256" key="1">
    <source>
        <dbReference type="ARBA" id="ARBA00000085"/>
    </source>
</evidence>
<feature type="domain" description="Signal transduction histidine kinase subgroup 3 dimerisation and phosphoacceptor" evidence="12">
    <location>
        <begin position="454"/>
        <end position="519"/>
    </location>
</feature>
<feature type="repeat" description="TPR" evidence="9">
    <location>
        <begin position="242"/>
        <end position="275"/>
    </location>
</feature>
<protein>
    <recommendedName>
        <fullName evidence="2">histidine kinase</fullName>
        <ecNumber evidence="2">2.7.13.3</ecNumber>
    </recommendedName>
</protein>
<keyword evidence="8" id="KW-0902">Two-component regulatory system</keyword>
<evidence type="ECO:0000256" key="9">
    <source>
        <dbReference type="PROSITE-ProRule" id="PRU00339"/>
    </source>
</evidence>
<name>A0A5C7AXE0_9BACT</name>
<feature type="transmembrane region" description="Helical" evidence="10">
    <location>
        <begin position="400"/>
        <end position="420"/>
    </location>
</feature>
<dbReference type="GO" id="GO:0016020">
    <property type="term" value="C:membrane"/>
    <property type="evidence" value="ECO:0007669"/>
    <property type="project" value="InterPro"/>
</dbReference>
<comment type="catalytic activity">
    <reaction evidence="1">
        <text>ATP + protein L-histidine = ADP + protein N-phospho-L-histidine.</text>
        <dbReference type="EC" id="2.7.13.3"/>
    </reaction>
</comment>
<dbReference type="SMART" id="SM00028">
    <property type="entry name" value="TPR"/>
    <property type="match status" value="5"/>
</dbReference>
<dbReference type="PANTHER" id="PTHR24421">
    <property type="entry name" value="NITRATE/NITRITE SENSOR PROTEIN NARX-RELATED"/>
    <property type="match status" value="1"/>
</dbReference>
<comment type="caution">
    <text evidence="13">The sequence shown here is derived from an EMBL/GenBank/DDBJ whole genome shotgun (WGS) entry which is preliminary data.</text>
</comment>
<keyword evidence="5" id="KW-0547">Nucleotide-binding</keyword>
<evidence type="ECO:0000313" key="14">
    <source>
        <dbReference type="Proteomes" id="UP000321935"/>
    </source>
</evidence>
<evidence type="ECO:0000259" key="12">
    <source>
        <dbReference type="Pfam" id="PF07730"/>
    </source>
</evidence>
<dbReference type="RefSeq" id="WP_146917768.1">
    <property type="nucleotide sequence ID" value="NZ_VORW01000006.1"/>
</dbReference>
<dbReference type="InterPro" id="IPR036890">
    <property type="entry name" value="HATPase_C_sf"/>
</dbReference>
<keyword evidence="10" id="KW-0812">Transmembrane</keyword>
<dbReference type="SUPFAM" id="SSF48452">
    <property type="entry name" value="TPR-like"/>
    <property type="match status" value="2"/>
</dbReference>
<dbReference type="PANTHER" id="PTHR24421:SF10">
    <property type="entry name" value="NITRATE_NITRITE SENSOR PROTEIN NARQ"/>
    <property type="match status" value="1"/>
</dbReference>
<dbReference type="InterPro" id="IPR011990">
    <property type="entry name" value="TPR-like_helical_dom_sf"/>
</dbReference>
<evidence type="ECO:0000256" key="7">
    <source>
        <dbReference type="ARBA" id="ARBA00022840"/>
    </source>
</evidence>
<evidence type="ECO:0000256" key="2">
    <source>
        <dbReference type="ARBA" id="ARBA00012438"/>
    </source>
</evidence>
<dbReference type="Gene3D" id="3.30.565.10">
    <property type="entry name" value="Histidine kinase-like ATPase, C-terminal domain"/>
    <property type="match status" value="1"/>
</dbReference>
<dbReference type="Pfam" id="PF13424">
    <property type="entry name" value="TPR_12"/>
    <property type="match status" value="2"/>
</dbReference>
<evidence type="ECO:0000256" key="10">
    <source>
        <dbReference type="SAM" id="Phobius"/>
    </source>
</evidence>